<dbReference type="InterPro" id="IPR001248">
    <property type="entry name" value="Pur-cyt_permease"/>
</dbReference>
<comment type="subcellular location">
    <subcellularLocation>
        <location evidence="1">Membrane</location>
        <topology evidence="1">Multi-pass membrane protein</topology>
    </subcellularLocation>
</comment>
<evidence type="ECO:0000256" key="4">
    <source>
        <dbReference type="ARBA" id="ARBA00022989"/>
    </source>
</evidence>
<evidence type="ECO:0000256" key="5">
    <source>
        <dbReference type="ARBA" id="ARBA00023136"/>
    </source>
</evidence>
<evidence type="ECO:0000256" key="3">
    <source>
        <dbReference type="ARBA" id="ARBA00022692"/>
    </source>
</evidence>
<comment type="caution">
    <text evidence="8">The sequence shown here is derived from an EMBL/GenBank/DDBJ whole genome shotgun (WGS) entry which is preliminary data.</text>
</comment>
<protein>
    <submittedName>
        <fullName evidence="8">Permease for cytosine/purines, uracil, thiamine, allantoin-domain-containing protein</fullName>
    </submittedName>
</protein>
<dbReference type="GO" id="GO:0015205">
    <property type="term" value="F:nucleobase transmembrane transporter activity"/>
    <property type="evidence" value="ECO:0007669"/>
    <property type="project" value="TreeGrafter"/>
</dbReference>
<dbReference type="GO" id="GO:0005886">
    <property type="term" value="C:plasma membrane"/>
    <property type="evidence" value="ECO:0007669"/>
    <property type="project" value="TreeGrafter"/>
</dbReference>
<feature type="transmembrane region" description="Helical" evidence="7">
    <location>
        <begin position="209"/>
        <end position="231"/>
    </location>
</feature>
<dbReference type="Proteomes" id="UP000193467">
    <property type="component" value="Unassembled WGS sequence"/>
</dbReference>
<keyword evidence="3 7" id="KW-0812">Transmembrane</keyword>
<organism evidence="8 9">
    <name type="scientific">Leucosporidium creatinivorum</name>
    <dbReference type="NCBI Taxonomy" id="106004"/>
    <lineage>
        <taxon>Eukaryota</taxon>
        <taxon>Fungi</taxon>
        <taxon>Dikarya</taxon>
        <taxon>Basidiomycota</taxon>
        <taxon>Pucciniomycotina</taxon>
        <taxon>Microbotryomycetes</taxon>
        <taxon>Leucosporidiales</taxon>
        <taxon>Leucosporidium</taxon>
    </lineage>
</organism>
<dbReference type="InParanoid" id="A0A1Y2G4C1"/>
<evidence type="ECO:0000256" key="1">
    <source>
        <dbReference type="ARBA" id="ARBA00004141"/>
    </source>
</evidence>
<name>A0A1Y2G4C1_9BASI</name>
<dbReference type="AlphaFoldDB" id="A0A1Y2G4C1"/>
<dbReference type="EMBL" id="MCGR01000001">
    <property type="protein sequence ID" value="ORY92762.1"/>
    <property type="molecule type" value="Genomic_DNA"/>
</dbReference>
<gene>
    <name evidence="8" type="ORF">BCR35DRAFT_337077</name>
</gene>
<dbReference type="Pfam" id="PF02133">
    <property type="entry name" value="Transp_cyt_pur"/>
    <property type="match status" value="1"/>
</dbReference>
<feature type="transmembrane region" description="Helical" evidence="7">
    <location>
        <begin position="446"/>
        <end position="468"/>
    </location>
</feature>
<feature type="transmembrane region" description="Helical" evidence="7">
    <location>
        <begin position="131"/>
        <end position="164"/>
    </location>
</feature>
<dbReference type="PANTHER" id="PTHR30618">
    <property type="entry name" value="NCS1 FAMILY PURINE/PYRIMIDINE TRANSPORTER"/>
    <property type="match status" value="1"/>
</dbReference>
<dbReference type="Gene3D" id="1.10.4160.10">
    <property type="entry name" value="Hydantoin permease"/>
    <property type="match status" value="1"/>
</dbReference>
<dbReference type="OrthoDB" id="2018619at2759"/>
<proteinExistence type="inferred from homology"/>
<evidence type="ECO:0000313" key="9">
    <source>
        <dbReference type="Proteomes" id="UP000193467"/>
    </source>
</evidence>
<sequence length="545" mass="59844">MPILSATDVKGTRGAIASFPSPHHFLLPYRQSPIMDTLKRWSNSDLDPTPESRRIWSMWSLSTYWLSDQCGPGTWTAGATLITLGWTAKEAIPYAFIGAACCGIMAYYNAMIGSKTHCCFPVIIRASFGPWAALVPVFVRALIWLIVLSFQAADCVTLCIAAIWPSYNTAIKNTFSPDAGVTTQQLVSMIIYWLIQTPISLVRVERLKYFFAFKAVVVPIAFFGLLIWGIVITDGGKTPYITGSSGPFSPGLTPCEASTASTIAVNIPDFSRYQRPTRYQWTQLIVVPVTGTIPVMCAIIATSAAQSHYGAVDAWQPSSLIGLFGDRAVRFFVSAAFLIAYIGVNISANSVSFANDFSSICPRYFNIRRAGILAAILIFLGQPWDLLKNAGLFLNFLGAYGSFLSGVAAIMACDFWIVRKGKLDVPELYKPGGRYWYWHGINPRAVAAWIISFAPNLPGLISAVNPAIKSVNPYTYSFSWFFGTFVAGGCYWAFCKIWPPHASFVDEAVWDLAAETSPSSSSDAESKKEEESTYVLPVKNVEDRV</sequence>
<reference evidence="8 9" key="1">
    <citation type="submission" date="2016-07" db="EMBL/GenBank/DDBJ databases">
        <title>Pervasive Adenine N6-methylation of Active Genes in Fungi.</title>
        <authorList>
            <consortium name="DOE Joint Genome Institute"/>
            <person name="Mondo S.J."/>
            <person name="Dannebaum R.O."/>
            <person name="Kuo R.C."/>
            <person name="Labutti K."/>
            <person name="Haridas S."/>
            <person name="Kuo A."/>
            <person name="Salamov A."/>
            <person name="Ahrendt S.R."/>
            <person name="Lipzen A."/>
            <person name="Sullivan W."/>
            <person name="Andreopoulos W.B."/>
            <person name="Clum A."/>
            <person name="Lindquist E."/>
            <person name="Daum C."/>
            <person name="Ramamoorthy G.K."/>
            <person name="Gryganskyi A."/>
            <person name="Culley D."/>
            <person name="Magnuson J.K."/>
            <person name="James T.Y."/>
            <person name="O'Malley M.A."/>
            <person name="Stajich J.E."/>
            <person name="Spatafora J.W."/>
            <person name="Visel A."/>
            <person name="Grigoriev I.V."/>
        </authorList>
    </citation>
    <scope>NUCLEOTIDE SEQUENCE [LARGE SCALE GENOMIC DNA]</scope>
    <source>
        <strain evidence="8 9">62-1032</strain>
    </source>
</reference>
<feature type="region of interest" description="Disordered" evidence="6">
    <location>
        <begin position="516"/>
        <end position="545"/>
    </location>
</feature>
<keyword evidence="5 7" id="KW-0472">Membrane</keyword>
<evidence type="ECO:0000256" key="2">
    <source>
        <dbReference type="ARBA" id="ARBA00008974"/>
    </source>
</evidence>
<accession>A0A1Y2G4C1</accession>
<evidence type="ECO:0000256" key="7">
    <source>
        <dbReference type="SAM" id="Phobius"/>
    </source>
</evidence>
<feature type="transmembrane region" description="Helical" evidence="7">
    <location>
        <begin position="396"/>
        <end position="418"/>
    </location>
</feature>
<dbReference type="InterPro" id="IPR045225">
    <property type="entry name" value="Uracil/uridine/allantoin_perm"/>
</dbReference>
<dbReference type="PANTHER" id="PTHR30618:SF0">
    <property type="entry name" value="PURINE-URACIL PERMEASE NCS1"/>
    <property type="match status" value="1"/>
</dbReference>
<evidence type="ECO:0000256" key="6">
    <source>
        <dbReference type="SAM" id="MobiDB-lite"/>
    </source>
</evidence>
<feature type="transmembrane region" description="Helical" evidence="7">
    <location>
        <begin position="328"/>
        <end position="346"/>
    </location>
</feature>
<keyword evidence="4 7" id="KW-1133">Transmembrane helix</keyword>
<evidence type="ECO:0000313" key="8">
    <source>
        <dbReference type="EMBL" id="ORY92762.1"/>
    </source>
</evidence>
<feature type="transmembrane region" description="Helical" evidence="7">
    <location>
        <begin position="91"/>
        <end position="110"/>
    </location>
</feature>
<keyword evidence="9" id="KW-1185">Reference proteome</keyword>
<feature type="transmembrane region" description="Helical" evidence="7">
    <location>
        <begin position="474"/>
        <end position="494"/>
    </location>
</feature>
<feature type="transmembrane region" description="Helical" evidence="7">
    <location>
        <begin position="367"/>
        <end position="384"/>
    </location>
</feature>
<comment type="similarity">
    <text evidence="2">Belongs to the purine-cytosine permease (2.A.39) family.</text>
</comment>